<feature type="region of interest" description="Disordered" evidence="1">
    <location>
        <begin position="1"/>
        <end position="88"/>
    </location>
</feature>
<accession>A0A6J0PI02</accession>
<dbReference type="Proteomes" id="UP000504607">
    <property type="component" value="Chromosome 5"/>
</dbReference>
<feature type="compositionally biased region" description="Polar residues" evidence="1">
    <location>
        <begin position="67"/>
        <end position="87"/>
    </location>
</feature>
<dbReference type="AlphaFoldDB" id="A0A6J0PI02"/>
<organism evidence="2 3">
    <name type="scientific">Elaeis guineensis var. tenera</name>
    <name type="common">Oil palm</name>
    <dbReference type="NCBI Taxonomy" id="51953"/>
    <lineage>
        <taxon>Eukaryota</taxon>
        <taxon>Viridiplantae</taxon>
        <taxon>Streptophyta</taxon>
        <taxon>Embryophyta</taxon>
        <taxon>Tracheophyta</taxon>
        <taxon>Spermatophyta</taxon>
        <taxon>Magnoliopsida</taxon>
        <taxon>Liliopsida</taxon>
        <taxon>Arecaceae</taxon>
        <taxon>Arecoideae</taxon>
        <taxon>Cocoseae</taxon>
        <taxon>Elaeidinae</taxon>
        <taxon>Elaeis</taxon>
    </lineage>
</organism>
<feature type="compositionally biased region" description="Low complexity" evidence="1">
    <location>
        <begin position="38"/>
        <end position="53"/>
    </location>
</feature>
<evidence type="ECO:0000313" key="3">
    <source>
        <dbReference type="RefSeq" id="XP_019706127.1"/>
    </source>
</evidence>
<feature type="compositionally biased region" description="Pro residues" evidence="1">
    <location>
        <begin position="1"/>
        <end position="37"/>
    </location>
</feature>
<gene>
    <name evidence="3" type="primary">LOC109505839</name>
</gene>
<dbReference type="InParanoid" id="A0A6J0PI02"/>
<protein>
    <submittedName>
        <fullName evidence="3">Proline-rich receptor-like protein kinase PERK9</fullName>
    </submittedName>
</protein>
<keyword evidence="2" id="KW-1185">Reference proteome</keyword>
<evidence type="ECO:0000256" key="1">
    <source>
        <dbReference type="SAM" id="MobiDB-lite"/>
    </source>
</evidence>
<reference evidence="3" key="1">
    <citation type="submission" date="2025-08" db="UniProtKB">
        <authorList>
            <consortium name="RefSeq"/>
        </authorList>
    </citation>
    <scope>IDENTIFICATION</scope>
</reference>
<evidence type="ECO:0000313" key="2">
    <source>
        <dbReference type="Proteomes" id="UP000504607"/>
    </source>
</evidence>
<sequence>MPPSDSPLPSSQPPILLPDPPWILFPSPMPLPDPPRPLSLRRPTSSPLRGRSPAPSRWSESPPLQPPTRSTSRTSCAVPGSPSSRYGTSCAWRRSGWRLLLPIPVPPLGRGAQADFGGGFAPDFRASGMIFAAVTAAAATIVF</sequence>
<dbReference type="RefSeq" id="XP_019706127.1">
    <property type="nucleotide sequence ID" value="XM_019850568.1"/>
</dbReference>
<proteinExistence type="predicted"/>
<name>A0A6J0PI02_ELAGV</name>